<reference evidence="3 4" key="1">
    <citation type="submission" date="2024-04" db="EMBL/GenBank/DDBJ databases">
        <title>genome sequences of Mucor flavus KT1a and Helicostylum pulchrum KT1b strains isolation_sourced from the surface of a dry-aged beef.</title>
        <authorList>
            <person name="Toyotome T."/>
            <person name="Hosono M."/>
            <person name="Torimaru M."/>
            <person name="Fukuda K."/>
            <person name="Mikami N."/>
        </authorList>
    </citation>
    <scope>NUCLEOTIDE SEQUENCE [LARGE SCALE GENOMIC DNA]</scope>
    <source>
        <strain evidence="3 4">KT1b</strain>
    </source>
</reference>
<dbReference type="Pfam" id="PF03221">
    <property type="entry name" value="HTH_Tnp_Tc5"/>
    <property type="match status" value="1"/>
</dbReference>
<name>A0ABP9XK03_9FUNG</name>
<evidence type="ECO:0000259" key="2">
    <source>
        <dbReference type="PROSITE" id="PS51253"/>
    </source>
</evidence>
<dbReference type="SMART" id="SM00674">
    <property type="entry name" value="CENPB"/>
    <property type="match status" value="1"/>
</dbReference>
<dbReference type="InterPro" id="IPR009057">
    <property type="entry name" value="Homeodomain-like_sf"/>
</dbReference>
<evidence type="ECO:0000256" key="1">
    <source>
        <dbReference type="ARBA" id="ARBA00023125"/>
    </source>
</evidence>
<organism evidence="3 4">
    <name type="scientific">Helicostylum pulchrum</name>
    <dbReference type="NCBI Taxonomy" id="562976"/>
    <lineage>
        <taxon>Eukaryota</taxon>
        <taxon>Fungi</taxon>
        <taxon>Fungi incertae sedis</taxon>
        <taxon>Mucoromycota</taxon>
        <taxon>Mucoromycotina</taxon>
        <taxon>Mucoromycetes</taxon>
        <taxon>Mucorales</taxon>
        <taxon>Mucorineae</taxon>
        <taxon>Mucoraceae</taxon>
        <taxon>Helicostylum</taxon>
    </lineage>
</organism>
<dbReference type="SUPFAM" id="SSF46689">
    <property type="entry name" value="Homeodomain-like"/>
    <property type="match status" value="2"/>
</dbReference>
<gene>
    <name evidence="3" type="ORF">HPULCUR_000487</name>
</gene>
<keyword evidence="4" id="KW-1185">Reference proteome</keyword>
<sequence>MKTENSTNIHVFRVNRAAVTTKIRDPPTQTTSIKVNSRTSLSAETKRLICEDHINNPKYTQEALASKYGCKRTTVAKIIKSRNRWLSIDSDAAIAKRFRQRSSRYPHVENALLLWVQKEFSDITLVTDQMLRSQARQYAQAFQVDGLEDFKASSSWVSNFKQRYITPKSKGTISPPPTLLLENNIPTPSDNIHISKVSHDMPSVVEFSTTTLTLDPVQVTSWNLPPASPNQNLTSCNIKNNCPRDEGQSLPNQSMELKEDTSIIKLVQDKQDIDRHMEDTYQDVSSPSYSNGEVNTYQDISSPCYSNQEVNTSPDTHQESPRPECNQLVEPTIENISSTVEHTLTQENTKLCAKQHLEAALAFYTSQNETNQSMSANMIKLILENDF</sequence>
<dbReference type="PROSITE" id="PS51253">
    <property type="entry name" value="HTH_CENPB"/>
    <property type="match status" value="1"/>
</dbReference>
<proteinExistence type="predicted"/>
<dbReference type="PANTHER" id="PTHR19303">
    <property type="entry name" value="TRANSPOSON"/>
    <property type="match status" value="1"/>
</dbReference>
<dbReference type="InterPro" id="IPR050863">
    <property type="entry name" value="CenT-Element_Derived"/>
</dbReference>
<protein>
    <recommendedName>
        <fullName evidence="2">HTH CENPB-type domain-containing protein</fullName>
    </recommendedName>
</protein>
<dbReference type="Gene3D" id="1.10.10.60">
    <property type="entry name" value="Homeodomain-like"/>
    <property type="match status" value="2"/>
</dbReference>
<accession>A0ABP9XK03</accession>
<comment type="caution">
    <text evidence="3">The sequence shown here is derived from an EMBL/GenBank/DDBJ whole genome shotgun (WGS) entry which is preliminary data.</text>
</comment>
<evidence type="ECO:0000313" key="3">
    <source>
        <dbReference type="EMBL" id="GAA5795134.1"/>
    </source>
</evidence>
<dbReference type="PANTHER" id="PTHR19303:SF70">
    <property type="entry name" value="HTH CENPB-TYPE DOMAIN-CONTAINING PROTEIN"/>
    <property type="match status" value="1"/>
</dbReference>
<feature type="domain" description="HTH CENPB-type" evidence="2">
    <location>
        <begin position="96"/>
        <end position="170"/>
    </location>
</feature>
<dbReference type="InterPro" id="IPR006600">
    <property type="entry name" value="HTH_CenpB_DNA-bd_dom"/>
</dbReference>
<dbReference type="EMBL" id="BAABUJ010000004">
    <property type="protein sequence ID" value="GAA5795134.1"/>
    <property type="molecule type" value="Genomic_DNA"/>
</dbReference>
<evidence type="ECO:0000313" key="4">
    <source>
        <dbReference type="Proteomes" id="UP001476247"/>
    </source>
</evidence>
<keyword evidence="1" id="KW-0238">DNA-binding</keyword>
<dbReference type="Proteomes" id="UP001476247">
    <property type="component" value="Unassembled WGS sequence"/>
</dbReference>